<comment type="caution">
    <text evidence="1">The sequence shown here is derived from an EMBL/GenBank/DDBJ whole genome shotgun (WGS) entry which is preliminary data.</text>
</comment>
<keyword evidence="2" id="KW-1185">Reference proteome</keyword>
<protein>
    <submittedName>
        <fullName evidence="1">Uncharacterized protein</fullName>
    </submittedName>
</protein>
<gene>
    <name evidence="1" type="ORF">GCM10025772_17890</name>
</gene>
<reference evidence="2" key="1">
    <citation type="journal article" date="2019" name="Int. J. Syst. Evol. Microbiol.">
        <title>The Global Catalogue of Microorganisms (GCM) 10K type strain sequencing project: providing services to taxonomists for standard genome sequencing and annotation.</title>
        <authorList>
            <consortium name="The Broad Institute Genomics Platform"/>
            <consortium name="The Broad Institute Genome Sequencing Center for Infectious Disease"/>
            <person name="Wu L."/>
            <person name="Ma J."/>
        </authorList>
    </citation>
    <scope>NUCLEOTIDE SEQUENCE [LARGE SCALE GENOMIC DNA]</scope>
    <source>
        <strain evidence="2">JCM 18720</strain>
    </source>
</reference>
<evidence type="ECO:0000313" key="1">
    <source>
        <dbReference type="EMBL" id="GAA5191348.1"/>
    </source>
</evidence>
<organism evidence="1 2">
    <name type="scientific">Ferrimonas gelatinilytica</name>
    <dbReference type="NCBI Taxonomy" id="1255257"/>
    <lineage>
        <taxon>Bacteria</taxon>
        <taxon>Pseudomonadati</taxon>
        <taxon>Pseudomonadota</taxon>
        <taxon>Gammaproteobacteria</taxon>
        <taxon>Alteromonadales</taxon>
        <taxon>Ferrimonadaceae</taxon>
        <taxon>Ferrimonas</taxon>
    </lineage>
</organism>
<accession>A0ABP9S655</accession>
<name>A0ABP9S655_9GAMM</name>
<dbReference type="RefSeq" id="WP_345316719.1">
    <property type="nucleotide sequence ID" value="NZ_BAABLF010000011.1"/>
</dbReference>
<dbReference type="EMBL" id="BAABLF010000011">
    <property type="protein sequence ID" value="GAA5191348.1"/>
    <property type="molecule type" value="Genomic_DNA"/>
</dbReference>
<evidence type="ECO:0000313" key="2">
    <source>
        <dbReference type="Proteomes" id="UP001501600"/>
    </source>
</evidence>
<sequence>MAPPRPSNFEEFLALSLTETEAFFASVLPNFQLYLDAVAECLGLKSWQDLQEMNTWEAEERMDFIKKAARKPNAVKTIEQLKLEIARKLAALPRSLIAANEDNDEDYTPEQVANAEYLTSLLPTEYRGQLQASALLAGHGHLDLADQQLFQLFANMLLHEDEDLKQLLREIFAEQKRIDEKRRAGNAKSVRDDPLKALSIELYQKGSYPSTRNAAKRIANEVIAKAQEISRPIPSEDDFWETIYRWLIRYEKGTLKGFPKS</sequence>
<dbReference type="Proteomes" id="UP001501600">
    <property type="component" value="Unassembled WGS sequence"/>
</dbReference>
<proteinExistence type="predicted"/>